<proteinExistence type="predicted"/>
<keyword evidence="3" id="KW-1185">Reference proteome</keyword>
<dbReference type="SMR" id="A0A8T3AMS2"/>
<comment type="caution">
    <text evidence="2">The sequence shown here is derived from an EMBL/GenBank/DDBJ whole genome shotgun (WGS) entry which is preliminary data.</text>
</comment>
<feature type="chain" id="PRO_5035906197" evidence="1">
    <location>
        <begin position="32"/>
        <end position="59"/>
    </location>
</feature>
<evidence type="ECO:0000313" key="3">
    <source>
        <dbReference type="Proteomes" id="UP000829196"/>
    </source>
</evidence>
<gene>
    <name evidence="2" type="ORF">KFK09_023420</name>
</gene>
<keyword evidence="1" id="KW-0732">Signal</keyword>
<evidence type="ECO:0000256" key="1">
    <source>
        <dbReference type="SAM" id="SignalP"/>
    </source>
</evidence>
<feature type="signal peptide" evidence="1">
    <location>
        <begin position="1"/>
        <end position="31"/>
    </location>
</feature>
<sequence>MIDSQLPWKHLLEELVQLLLIMASTCVNCLAKDCTIYSLNEMGFHDIVLRLRKVEYDEI</sequence>
<reference evidence="2" key="1">
    <citation type="journal article" date="2022" name="Front. Genet.">
        <title>Chromosome-Scale Assembly of the Dendrobium nobile Genome Provides Insights Into the Molecular Mechanism of the Biosynthesis of the Medicinal Active Ingredient of Dendrobium.</title>
        <authorList>
            <person name="Xu Q."/>
            <person name="Niu S.-C."/>
            <person name="Li K.-L."/>
            <person name="Zheng P.-J."/>
            <person name="Zhang X.-J."/>
            <person name="Jia Y."/>
            <person name="Liu Y."/>
            <person name="Niu Y.-X."/>
            <person name="Yu L.-H."/>
            <person name="Chen D.-F."/>
            <person name="Zhang G.-Q."/>
        </authorList>
    </citation>
    <scope>NUCLEOTIDE SEQUENCE</scope>
    <source>
        <tissue evidence="2">Leaf</tissue>
    </source>
</reference>
<accession>A0A8T3AMS2</accession>
<evidence type="ECO:0000313" key="2">
    <source>
        <dbReference type="EMBL" id="KAI0497092.1"/>
    </source>
</evidence>
<dbReference type="Proteomes" id="UP000829196">
    <property type="component" value="Unassembled WGS sequence"/>
</dbReference>
<dbReference type="EMBL" id="JAGYWB010000016">
    <property type="protein sequence ID" value="KAI0497092.1"/>
    <property type="molecule type" value="Genomic_DNA"/>
</dbReference>
<protein>
    <submittedName>
        <fullName evidence="2">Uncharacterized protein</fullName>
    </submittedName>
</protein>
<organism evidence="2 3">
    <name type="scientific">Dendrobium nobile</name>
    <name type="common">Orchid</name>
    <dbReference type="NCBI Taxonomy" id="94219"/>
    <lineage>
        <taxon>Eukaryota</taxon>
        <taxon>Viridiplantae</taxon>
        <taxon>Streptophyta</taxon>
        <taxon>Embryophyta</taxon>
        <taxon>Tracheophyta</taxon>
        <taxon>Spermatophyta</taxon>
        <taxon>Magnoliopsida</taxon>
        <taxon>Liliopsida</taxon>
        <taxon>Asparagales</taxon>
        <taxon>Orchidaceae</taxon>
        <taxon>Epidendroideae</taxon>
        <taxon>Malaxideae</taxon>
        <taxon>Dendrobiinae</taxon>
        <taxon>Dendrobium</taxon>
    </lineage>
</organism>
<dbReference type="AlphaFoldDB" id="A0A8T3AMS2"/>
<name>A0A8T3AMS2_DENNO</name>